<reference evidence="2 3" key="1">
    <citation type="submission" date="2023-04" db="EMBL/GenBank/DDBJ databases">
        <title>Forest soil microbial communities from Buena Vista Peninsula, Colon Province, Panama.</title>
        <authorList>
            <person name="Bouskill N."/>
        </authorList>
    </citation>
    <scope>NUCLEOTIDE SEQUENCE [LARGE SCALE GENOMIC DNA]</scope>
    <source>
        <strain evidence="2 3">CFH S0262</strain>
    </source>
</reference>
<dbReference type="InterPro" id="IPR036390">
    <property type="entry name" value="WH_DNA-bd_sf"/>
</dbReference>
<dbReference type="InterPro" id="IPR000835">
    <property type="entry name" value="HTH_MarR-typ"/>
</dbReference>
<dbReference type="PROSITE" id="PS50995">
    <property type="entry name" value="HTH_MARR_2"/>
    <property type="match status" value="1"/>
</dbReference>
<proteinExistence type="predicted"/>
<organism evidence="2 3">
    <name type="scientific">Prescottella agglutinans</name>
    <dbReference type="NCBI Taxonomy" id="1644129"/>
    <lineage>
        <taxon>Bacteria</taxon>
        <taxon>Bacillati</taxon>
        <taxon>Actinomycetota</taxon>
        <taxon>Actinomycetes</taxon>
        <taxon>Mycobacteriales</taxon>
        <taxon>Nocardiaceae</taxon>
        <taxon>Prescottella</taxon>
    </lineage>
</organism>
<keyword evidence="3" id="KW-1185">Reference proteome</keyword>
<evidence type="ECO:0000259" key="1">
    <source>
        <dbReference type="PROSITE" id="PS50995"/>
    </source>
</evidence>
<dbReference type="InterPro" id="IPR039422">
    <property type="entry name" value="MarR/SlyA-like"/>
</dbReference>
<dbReference type="PANTHER" id="PTHR33164:SF99">
    <property type="entry name" value="MARR FAMILY REGULATORY PROTEIN"/>
    <property type="match status" value="1"/>
</dbReference>
<accession>A0ABT6M8J4</accession>
<protein>
    <submittedName>
        <fullName evidence="2">DNA-binding MarR family transcriptional regulator</fullName>
    </submittedName>
</protein>
<dbReference type="SMART" id="SM00347">
    <property type="entry name" value="HTH_MARR"/>
    <property type="match status" value="1"/>
</dbReference>
<keyword evidence="2" id="KW-0238">DNA-binding</keyword>
<dbReference type="Pfam" id="PF01047">
    <property type="entry name" value="MarR"/>
    <property type="match status" value="1"/>
</dbReference>
<gene>
    <name evidence="2" type="ORF">M2280_001844</name>
</gene>
<feature type="domain" description="HTH marR-type" evidence="1">
    <location>
        <begin position="18"/>
        <end position="152"/>
    </location>
</feature>
<comment type="caution">
    <text evidence="2">The sequence shown here is derived from an EMBL/GenBank/DDBJ whole genome shotgun (WGS) entry which is preliminary data.</text>
</comment>
<dbReference type="Proteomes" id="UP001160334">
    <property type="component" value="Unassembled WGS sequence"/>
</dbReference>
<dbReference type="GO" id="GO:0003677">
    <property type="term" value="F:DNA binding"/>
    <property type="evidence" value="ECO:0007669"/>
    <property type="project" value="UniProtKB-KW"/>
</dbReference>
<name>A0ABT6M8J4_9NOCA</name>
<dbReference type="InterPro" id="IPR036388">
    <property type="entry name" value="WH-like_DNA-bd_sf"/>
</dbReference>
<sequence>MRWLSSEVSSGSMTDVSPEQLRDLMMSTSRALRRRWFTALEPWELSPHEFRALRIIHQESGGRPRLGDVAKALRIAPRSATEVVDRLQKRDLVERVADDADRRAVCVQLTDTGNALLTKMSAARDAQAADFFAPLDARDRAELSRILDKLTADDC</sequence>
<dbReference type="PANTHER" id="PTHR33164">
    <property type="entry name" value="TRANSCRIPTIONAL REGULATOR, MARR FAMILY"/>
    <property type="match status" value="1"/>
</dbReference>
<evidence type="ECO:0000313" key="3">
    <source>
        <dbReference type="Proteomes" id="UP001160334"/>
    </source>
</evidence>
<dbReference type="EMBL" id="JARXVC010000004">
    <property type="protein sequence ID" value="MDH6280631.1"/>
    <property type="molecule type" value="Genomic_DNA"/>
</dbReference>
<dbReference type="Gene3D" id="1.10.10.10">
    <property type="entry name" value="Winged helix-like DNA-binding domain superfamily/Winged helix DNA-binding domain"/>
    <property type="match status" value="1"/>
</dbReference>
<evidence type="ECO:0000313" key="2">
    <source>
        <dbReference type="EMBL" id="MDH6280631.1"/>
    </source>
</evidence>
<dbReference type="SUPFAM" id="SSF46785">
    <property type="entry name" value="Winged helix' DNA-binding domain"/>
    <property type="match status" value="1"/>
</dbReference>